<organism evidence="2 3">
    <name type="scientific">Glycomyces luteolus</name>
    <dbReference type="NCBI Taxonomy" id="2670330"/>
    <lineage>
        <taxon>Bacteria</taxon>
        <taxon>Bacillati</taxon>
        <taxon>Actinomycetota</taxon>
        <taxon>Actinomycetes</taxon>
        <taxon>Glycomycetales</taxon>
        <taxon>Glycomycetaceae</taxon>
        <taxon>Glycomyces</taxon>
    </lineage>
</organism>
<evidence type="ECO:0000313" key="2">
    <source>
        <dbReference type="EMBL" id="MDA1361735.1"/>
    </source>
</evidence>
<dbReference type="Gene3D" id="2.60.20.10">
    <property type="entry name" value="Crystallins"/>
    <property type="match status" value="1"/>
</dbReference>
<protein>
    <submittedName>
        <fullName evidence="2">Uncharacterized protein</fullName>
    </submittedName>
</protein>
<sequence>MAKRNMKHLANTDRKRAMAAVALSFAAAAGTLLLAPATAQAETTGDHCVYNLTRDELSCSDTQEAALAADAGIQATTTLVRLYDDANYGTSNGTFTLTVDGSYTCSAAYSPIEFTVVNLGSAGWSNRASSAHTYHSCDVKLFDNSDATGTSSTWIDNLANLNTAAGGWANRAGSFQVS</sequence>
<evidence type="ECO:0000313" key="3">
    <source>
        <dbReference type="Proteomes" id="UP001146067"/>
    </source>
</evidence>
<comment type="caution">
    <text evidence="2">The sequence shown here is derived from an EMBL/GenBank/DDBJ whole genome shotgun (WGS) entry which is preliminary data.</text>
</comment>
<reference evidence="2" key="1">
    <citation type="submission" date="2022-12" db="EMBL/GenBank/DDBJ databases">
        <title>Gycomyces niveus sp.nov.,a novel actinomycete isolated from soil in Shouguan.</title>
        <authorList>
            <person name="Yang X."/>
        </authorList>
    </citation>
    <scope>NUCLEOTIDE SEQUENCE</scope>
    <source>
        <strain evidence="2">NEAU-A15</strain>
    </source>
</reference>
<accession>A0A9X3T522</accession>
<dbReference type="RefSeq" id="WP_270111767.1">
    <property type="nucleotide sequence ID" value="NZ_JAPZVP010000016.1"/>
</dbReference>
<feature type="signal peptide" evidence="1">
    <location>
        <begin position="1"/>
        <end position="41"/>
    </location>
</feature>
<gene>
    <name evidence="2" type="ORF">O1R50_19055</name>
</gene>
<feature type="chain" id="PRO_5040748780" evidence="1">
    <location>
        <begin position="42"/>
        <end position="178"/>
    </location>
</feature>
<evidence type="ECO:0000256" key="1">
    <source>
        <dbReference type="SAM" id="SignalP"/>
    </source>
</evidence>
<proteinExistence type="predicted"/>
<keyword evidence="3" id="KW-1185">Reference proteome</keyword>
<dbReference type="InterPro" id="IPR006311">
    <property type="entry name" value="TAT_signal"/>
</dbReference>
<name>A0A9X3T522_9ACTN</name>
<keyword evidence="1" id="KW-0732">Signal</keyword>
<dbReference type="EMBL" id="JAPZVP010000016">
    <property type="protein sequence ID" value="MDA1361735.1"/>
    <property type="molecule type" value="Genomic_DNA"/>
</dbReference>
<dbReference type="Proteomes" id="UP001146067">
    <property type="component" value="Unassembled WGS sequence"/>
</dbReference>
<dbReference type="PROSITE" id="PS51318">
    <property type="entry name" value="TAT"/>
    <property type="match status" value="1"/>
</dbReference>
<dbReference type="AlphaFoldDB" id="A0A9X3T522"/>